<organism evidence="3 4">
    <name type="scientific">Latimeria chalumnae</name>
    <name type="common">Coelacanth</name>
    <dbReference type="NCBI Taxonomy" id="7897"/>
    <lineage>
        <taxon>Eukaryota</taxon>
        <taxon>Metazoa</taxon>
        <taxon>Chordata</taxon>
        <taxon>Craniata</taxon>
        <taxon>Vertebrata</taxon>
        <taxon>Euteleostomi</taxon>
        <taxon>Coelacanthiformes</taxon>
        <taxon>Coelacanthidae</taxon>
        <taxon>Latimeria</taxon>
    </lineage>
</organism>
<dbReference type="Proteomes" id="UP000008672">
    <property type="component" value="Unassembled WGS sequence"/>
</dbReference>
<protein>
    <recommendedName>
        <fullName evidence="2">Endonuclease/exonuclease/phosphatase domain-containing protein</fullName>
    </recommendedName>
</protein>
<name>H3A996_LATCH</name>
<dbReference type="HOGENOM" id="CLU_000680_2_1_1"/>
<dbReference type="eggNOG" id="ENOG502S67M">
    <property type="taxonomic scope" value="Eukaryota"/>
</dbReference>
<dbReference type="Ensembl" id="ENSLACT00000006269.1">
    <property type="protein sequence ID" value="ENSLACP00000006217.1"/>
    <property type="gene ID" value="ENSLACG00000005514.1"/>
</dbReference>
<dbReference type="InterPro" id="IPR036691">
    <property type="entry name" value="Endo/exonu/phosph_ase_sf"/>
</dbReference>
<proteinExistence type="predicted"/>
<evidence type="ECO:0000313" key="3">
    <source>
        <dbReference type="Ensembl" id="ENSLACP00000006217.1"/>
    </source>
</evidence>
<dbReference type="Pfam" id="PF14529">
    <property type="entry name" value="Exo_endo_phos_2"/>
    <property type="match status" value="1"/>
</dbReference>
<dbReference type="PANTHER" id="PTHR19446">
    <property type="entry name" value="REVERSE TRANSCRIPTASES"/>
    <property type="match status" value="1"/>
</dbReference>
<dbReference type="InParanoid" id="H3A996"/>
<dbReference type="Gene3D" id="3.60.10.10">
    <property type="entry name" value="Endonuclease/exonuclease/phosphatase"/>
    <property type="match status" value="1"/>
</dbReference>
<dbReference type="STRING" id="7897.ENSLACP00000006217"/>
<dbReference type="SUPFAM" id="SSF56219">
    <property type="entry name" value="DNase I-like"/>
    <property type="match status" value="1"/>
</dbReference>
<dbReference type="AlphaFoldDB" id="H3A996"/>
<dbReference type="InterPro" id="IPR005135">
    <property type="entry name" value="Endo/exonuclease/phosphatase"/>
</dbReference>
<reference evidence="4" key="1">
    <citation type="submission" date="2011-08" db="EMBL/GenBank/DDBJ databases">
        <title>The draft genome of Latimeria chalumnae.</title>
        <authorList>
            <person name="Di Palma F."/>
            <person name="Alfoldi J."/>
            <person name="Johnson J."/>
            <person name="Berlin A."/>
            <person name="Gnerre S."/>
            <person name="Jaffe D."/>
            <person name="MacCallum I."/>
            <person name="Young S."/>
            <person name="Walker B.J."/>
            <person name="Lander E."/>
            <person name="Lindblad-Toh K."/>
        </authorList>
    </citation>
    <scope>NUCLEOTIDE SEQUENCE [LARGE SCALE GENOMIC DNA]</scope>
    <source>
        <strain evidence="4">Wild caught</strain>
    </source>
</reference>
<keyword evidence="1" id="KW-0175">Coiled coil</keyword>
<feature type="domain" description="Endonuclease/exonuclease/phosphatase" evidence="2">
    <location>
        <begin position="30"/>
        <end position="153"/>
    </location>
</feature>
<dbReference type="GeneTree" id="ENSGT00940000163809"/>
<evidence type="ECO:0000313" key="4">
    <source>
        <dbReference type="Proteomes" id="UP000008672"/>
    </source>
</evidence>
<accession>H3A996</accession>
<evidence type="ECO:0000259" key="2">
    <source>
        <dbReference type="Pfam" id="PF14529"/>
    </source>
</evidence>
<feature type="coiled-coil region" evidence="1">
    <location>
        <begin position="219"/>
        <end position="246"/>
    </location>
</feature>
<reference evidence="3" key="2">
    <citation type="submission" date="2025-08" db="UniProtKB">
        <authorList>
            <consortium name="Ensembl"/>
        </authorList>
    </citation>
    <scope>IDENTIFICATION</scope>
</reference>
<dbReference type="GO" id="GO:0003824">
    <property type="term" value="F:catalytic activity"/>
    <property type="evidence" value="ECO:0007669"/>
    <property type="project" value="InterPro"/>
</dbReference>
<dbReference type="EMBL" id="AFYH01243403">
    <property type="status" value="NOT_ANNOTATED_CDS"/>
    <property type="molecule type" value="Genomic_DNA"/>
</dbReference>
<sequence length="343" mass="39210">NSPFHLLLQSTDPAGRFIIIHGRWGSRPIAFASIYAPNVDDPIMVQNFFLKLAQYPSPWVIGGDFNCSSTLFLDTFRSSSTLVVRTHMAQTIVNSMVECRLTDIWRHLHPKTREYSHYSHAHKSFSRIDLFLISSSLTTVTFSPQYISDHSPVCVQLEAPGDLQSPYRWRLDPQLLTREDSIGEIKSAIQEFFHFNQSWSSPPDMIWEALKATIRGKIIAISSANKKSFQQQMVSLERELSGAETELYKNNSEENRERVASLQHDLNVLSSSRAERALLRTRSRFYARGDKADKLLAWQLRREEANRLIPSIKLPDDTLSYSPGAINGAFRSYYSSLYSTQLN</sequence>
<keyword evidence="4" id="KW-1185">Reference proteome</keyword>
<evidence type="ECO:0000256" key="1">
    <source>
        <dbReference type="SAM" id="Coils"/>
    </source>
</evidence>
<reference evidence="3" key="3">
    <citation type="submission" date="2025-09" db="UniProtKB">
        <authorList>
            <consortium name="Ensembl"/>
        </authorList>
    </citation>
    <scope>IDENTIFICATION</scope>
</reference>